<dbReference type="GO" id="GO:0016620">
    <property type="term" value="F:oxidoreductase activity, acting on the aldehyde or oxo group of donors, NAD or NADP as acceptor"/>
    <property type="evidence" value="ECO:0007669"/>
    <property type="project" value="InterPro"/>
</dbReference>
<evidence type="ECO:0000259" key="1">
    <source>
        <dbReference type="Pfam" id="PF00171"/>
    </source>
</evidence>
<reference evidence="2" key="1">
    <citation type="journal article" date="2020" name="Cell">
        <title>Large-Scale Comparative Analyses of Tick Genomes Elucidate Their Genetic Diversity and Vector Capacities.</title>
        <authorList>
            <consortium name="Tick Genome and Microbiome Consortium (TIGMIC)"/>
            <person name="Jia N."/>
            <person name="Wang J."/>
            <person name="Shi W."/>
            <person name="Du L."/>
            <person name="Sun Y."/>
            <person name="Zhan W."/>
            <person name="Jiang J.F."/>
            <person name="Wang Q."/>
            <person name="Zhang B."/>
            <person name="Ji P."/>
            <person name="Bell-Sakyi L."/>
            <person name="Cui X.M."/>
            <person name="Yuan T.T."/>
            <person name="Jiang B.G."/>
            <person name="Yang W.F."/>
            <person name="Lam T.T."/>
            <person name="Chang Q.C."/>
            <person name="Ding S.J."/>
            <person name="Wang X.J."/>
            <person name="Zhu J.G."/>
            <person name="Ruan X.D."/>
            <person name="Zhao L."/>
            <person name="Wei J.T."/>
            <person name="Ye R.Z."/>
            <person name="Que T.C."/>
            <person name="Du C.H."/>
            <person name="Zhou Y.H."/>
            <person name="Cheng J.X."/>
            <person name="Dai P.F."/>
            <person name="Guo W.B."/>
            <person name="Han X.H."/>
            <person name="Huang E.J."/>
            <person name="Li L.F."/>
            <person name="Wei W."/>
            <person name="Gao Y.C."/>
            <person name="Liu J.Z."/>
            <person name="Shao H.Z."/>
            <person name="Wang X."/>
            <person name="Wang C.C."/>
            <person name="Yang T.C."/>
            <person name="Huo Q.B."/>
            <person name="Li W."/>
            <person name="Chen H.Y."/>
            <person name="Chen S.E."/>
            <person name="Zhou L.G."/>
            <person name="Ni X.B."/>
            <person name="Tian J.H."/>
            <person name="Sheng Y."/>
            <person name="Liu T."/>
            <person name="Pan Y.S."/>
            <person name="Xia L.Y."/>
            <person name="Li J."/>
            <person name="Zhao F."/>
            <person name="Cao W.C."/>
        </authorList>
    </citation>
    <scope>NUCLEOTIDE SEQUENCE</scope>
    <source>
        <strain evidence="2">Rsan-2018</strain>
    </source>
</reference>
<dbReference type="InterPro" id="IPR016163">
    <property type="entry name" value="Ald_DH_C"/>
</dbReference>
<dbReference type="Gene3D" id="3.40.309.10">
    <property type="entry name" value="Aldehyde Dehydrogenase, Chain A, domain 2"/>
    <property type="match status" value="1"/>
</dbReference>
<dbReference type="InterPro" id="IPR016161">
    <property type="entry name" value="Ald_DH/histidinol_DH"/>
</dbReference>
<feature type="domain" description="Aldehyde dehydrogenase" evidence="1">
    <location>
        <begin position="1"/>
        <end position="74"/>
    </location>
</feature>
<accession>A0A9D4ST63</accession>
<keyword evidence="3" id="KW-1185">Reference proteome</keyword>
<name>A0A9D4ST63_RHISA</name>
<dbReference type="PANTHER" id="PTHR11699">
    <property type="entry name" value="ALDEHYDE DEHYDROGENASE-RELATED"/>
    <property type="match status" value="1"/>
</dbReference>
<dbReference type="InterPro" id="IPR015590">
    <property type="entry name" value="Aldehyde_DH_dom"/>
</dbReference>
<dbReference type="Proteomes" id="UP000821837">
    <property type="component" value="Chromosome 6"/>
</dbReference>
<comment type="caution">
    <text evidence="2">The sequence shown here is derived from an EMBL/GenBank/DDBJ whole genome shotgun (WGS) entry which is preliminary data.</text>
</comment>
<dbReference type="AlphaFoldDB" id="A0A9D4ST63"/>
<dbReference type="VEuPathDB" id="VectorBase:RSAN_051509"/>
<proteinExistence type="predicted"/>
<dbReference type="EMBL" id="JABSTV010001252">
    <property type="protein sequence ID" value="KAH7947685.1"/>
    <property type="molecule type" value="Genomic_DNA"/>
</dbReference>
<dbReference type="SUPFAM" id="SSF53720">
    <property type="entry name" value="ALDH-like"/>
    <property type="match status" value="1"/>
</dbReference>
<reference evidence="2" key="2">
    <citation type="submission" date="2021-09" db="EMBL/GenBank/DDBJ databases">
        <authorList>
            <person name="Jia N."/>
            <person name="Wang J."/>
            <person name="Shi W."/>
            <person name="Du L."/>
            <person name="Sun Y."/>
            <person name="Zhan W."/>
            <person name="Jiang J."/>
            <person name="Wang Q."/>
            <person name="Zhang B."/>
            <person name="Ji P."/>
            <person name="Sakyi L.B."/>
            <person name="Cui X."/>
            <person name="Yuan T."/>
            <person name="Jiang B."/>
            <person name="Yang W."/>
            <person name="Lam T.T.-Y."/>
            <person name="Chang Q."/>
            <person name="Ding S."/>
            <person name="Wang X."/>
            <person name="Zhu J."/>
            <person name="Ruan X."/>
            <person name="Zhao L."/>
            <person name="Wei J."/>
            <person name="Que T."/>
            <person name="Du C."/>
            <person name="Cheng J."/>
            <person name="Dai P."/>
            <person name="Han X."/>
            <person name="Huang E."/>
            <person name="Gao Y."/>
            <person name="Liu J."/>
            <person name="Shao H."/>
            <person name="Ye R."/>
            <person name="Li L."/>
            <person name="Wei W."/>
            <person name="Wang X."/>
            <person name="Wang C."/>
            <person name="Huo Q."/>
            <person name="Li W."/>
            <person name="Guo W."/>
            <person name="Chen H."/>
            <person name="Chen S."/>
            <person name="Zhou L."/>
            <person name="Zhou L."/>
            <person name="Ni X."/>
            <person name="Tian J."/>
            <person name="Zhou Y."/>
            <person name="Sheng Y."/>
            <person name="Liu T."/>
            <person name="Pan Y."/>
            <person name="Xia L."/>
            <person name="Li J."/>
            <person name="Zhao F."/>
            <person name="Cao W."/>
        </authorList>
    </citation>
    <scope>NUCLEOTIDE SEQUENCE</scope>
    <source>
        <strain evidence="2">Rsan-2018</strain>
        <tissue evidence="2">Larvae</tissue>
    </source>
</reference>
<organism evidence="2 3">
    <name type="scientific">Rhipicephalus sanguineus</name>
    <name type="common">Brown dog tick</name>
    <name type="synonym">Ixodes sanguineus</name>
    <dbReference type="NCBI Taxonomy" id="34632"/>
    <lineage>
        <taxon>Eukaryota</taxon>
        <taxon>Metazoa</taxon>
        <taxon>Ecdysozoa</taxon>
        <taxon>Arthropoda</taxon>
        <taxon>Chelicerata</taxon>
        <taxon>Arachnida</taxon>
        <taxon>Acari</taxon>
        <taxon>Parasitiformes</taxon>
        <taxon>Ixodida</taxon>
        <taxon>Ixodoidea</taxon>
        <taxon>Ixodidae</taxon>
        <taxon>Rhipicephalinae</taxon>
        <taxon>Rhipicephalus</taxon>
        <taxon>Rhipicephalus</taxon>
    </lineage>
</organism>
<protein>
    <recommendedName>
        <fullName evidence="1">Aldehyde dehydrogenase domain-containing protein</fullName>
    </recommendedName>
</protein>
<dbReference type="Pfam" id="PF00171">
    <property type="entry name" value="Aldedh"/>
    <property type="match status" value="1"/>
</dbReference>
<evidence type="ECO:0000313" key="3">
    <source>
        <dbReference type="Proteomes" id="UP000821837"/>
    </source>
</evidence>
<gene>
    <name evidence="2" type="ORF">HPB52_015148</name>
</gene>
<sequence length="82" mass="8774">MAAAKEESFGPIMLVSRFREGDVEGVLRCANAAEYGLASGVSMRDLSKALRVADALQAGTCFIDCYNKTDVVAPLAQLKFSK</sequence>
<evidence type="ECO:0000313" key="2">
    <source>
        <dbReference type="EMBL" id="KAH7947685.1"/>
    </source>
</evidence>